<dbReference type="Pfam" id="PF13439">
    <property type="entry name" value="Glyco_transf_4"/>
    <property type="match status" value="1"/>
</dbReference>
<accession>A0A484ZFN0</accession>
<evidence type="ECO:0000259" key="1">
    <source>
        <dbReference type="Pfam" id="PF13439"/>
    </source>
</evidence>
<gene>
    <name evidence="2" type="ORF">NCTC12282_02282</name>
</gene>
<dbReference type="AlphaFoldDB" id="A0A484ZFN0"/>
<reference evidence="2 3" key="1">
    <citation type="submission" date="2019-03" db="EMBL/GenBank/DDBJ databases">
        <authorList>
            <consortium name="Pathogen Informatics"/>
        </authorList>
    </citation>
    <scope>NUCLEOTIDE SEQUENCE [LARGE SCALE GENOMIC DNA]</scope>
    <source>
        <strain evidence="2 3">NCTC12282</strain>
    </source>
</reference>
<evidence type="ECO:0000313" key="2">
    <source>
        <dbReference type="EMBL" id="VFS47347.1"/>
    </source>
</evidence>
<dbReference type="SUPFAM" id="SSF53756">
    <property type="entry name" value="UDP-Glycosyltransferase/glycogen phosphorylase"/>
    <property type="match status" value="1"/>
</dbReference>
<dbReference type="Proteomes" id="UP000373449">
    <property type="component" value="Unassembled WGS sequence"/>
</dbReference>
<proteinExistence type="predicted"/>
<evidence type="ECO:0000313" key="3">
    <source>
        <dbReference type="Proteomes" id="UP000373449"/>
    </source>
</evidence>
<sequence length="291" mass="32903">MMELPILIVQTNWRLKAASAMLLAPSHQAVSPTHRMREMMNILYTNFHVAGGGGHDVYIRTLLKQSTHRTYVACPKSSYLYRSLTRDNVANVLALDFPGRLSQSVHLVTQLRRLLTIIAEHQIDIIHTNGSADNRLVSYARLLSRRHFKHVFTKHNGFPVRGRYPNGAFSRPITRLFLSASRFISPLVSVQSDKIVVIRNGVDTDYWRPPVTVIPSAQIRLVSIAGTSGYKGWHYLINALKLLPESVRHRFTVTIVGTLPDIATRLERCRGDWLPEQVTFTALCLSRTAPC</sequence>
<protein>
    <recommendedName>
        <fullName evidence="1">Glycosyltransferase subfamily 4-like N-terminal domain-containing protein</fullName>
    </recommendedName>
</protein>
<dbReference type="EMBL" id="CAADJA010000002">
    <property type="protein sequence ID" value="VFS47347.1"/>
    <property type="molecule type" value="Genomic_DNA"/>
</dbReference>
<feature type="domain" description="Glycosyltransferase subfamily 4-like N-terminal" evidence="1">
    <location>
        <begin position="57"/>
        <end position="205"/>
    </location>
</feature>
<name>A0A484ZFN0_9GAMM</name>
<dbReference type="Gene3D" id="3.40.50.2000">
    <property type="entry name" value="Glycogen Phosphorylase B"/>
    <property type="match status" value="2"/>
</dbReference>
<organism evidence="2 3">
    <name type="scientific">Budvicia aquatica</name>
    <dbReference type="NCBI Taxonomy" id="82979"/>
    <lineage>
        <taxon>Bacteria</taxon>
        <taxon>Pseudomonadati</taxon>
        <taxon>Pseudomonadota</taxon>
        <taxon>Gammaproteobacteria</taxon>
        <taxon>Enterobacterales</taxon>
        <taxon>Budviciaceae</taxon>
        <taxon>Budvicia</taxon>
    </lineage>
</organism>
<dbReference type="RefSeq" id="WP_134531075.1">
    <property type="nucleotide sequence ID" value="NZ_CAADJA010000002.1"/>
</dbReference>
<dbReference type="GO" id="GO:0016757">
    <property type="term" value="F:glycosyltransferase activity"/>
    <property type="evidence" value="ECO:0007669"/>
    <property type="project" value="UniProtKB-ARBA"/>
</dbReference>
<dbReference type="InterPro" id="IPR028098">
    <property type="entry name" value="Glyco_trans_4-like_N"/>
</dbReference>